<dbReference type="SUPFAM" id="SSF55186">
    <property type="entry name" value="ThrRS/AlaRS common domain"/>
    <property type="match status" value="1"/>
</dbReference>
<dbReference type="InterPro" id="IPR018163">
    <property type="entry name" value="Thr/Ala-tRNA-synth_IIc_edit"/>
</dbReference>
<gene>
    <name evidence="1" type="ORF">IV02_04525</name>
</gene>
<proteinExistence type="predicted"/>
<organism evidence="1 2">
    <name type="scientific">Pseudomonas syringae</name>
    <dbReference type="NCBI Taxonomy" id="317"/>
    <lineage>
        <taxon>Bacteria</taxon>
        <taxon>Pseudomonadati</taxon>
        <taxon>Pseudomonadota</taxon>
        <taxon>Gammaproteobacteria</taxon>
        <taxon>Pseudomonadales</taxon>
        <taxon>Pseudomonadaceae</taxon>
        <taxon>Pseudomonas</taxon>
    </lineage>
</organism>
<dbReference type="PATRIC" id="fig|317.174.peg.920"/>
<name>A0A085VF04_PSESX</name>
<dbReference type="EMBL" id="JPQT01000063">
    <property type="protein sequence ID" value="KFE54017.1"/>
    <property type="molecule type" value="Genomic_DNA"/>
</dbReference>
<evidence type="ECO:0000313" key="1">
    <source>
        <dbReference type="EMBL" id="KFE54017.1"/>
    </source>
</evidence>
<comment type="caution">
    <text evidence="1">The sequence shown here is derived from an EMBL/GenBank/DDBJ whole genome shotgun (WGS) entry which is preliminary data.</text>
</comment>
<protein>
    <submittedName>
        <fullName evidence="1">Uncharacterized protein</fullName>
    </submittedName>
</protein>
<evidence type="ECO:0000313" key="2">
    <source>
        <dbReference type="Proteomes" id="UP000028643"/>
    </source>
</evidence>
<dbReference type="AlphaFoldDB" id="A0A085VF04"/>
<dbReference type="Proteomes" id="UP000028643">
    <property type="component" value="Unassembled WGS sequence"/>
</dbReference>
<dbReference type="GO" id="GO:0000166">
    <property type="term" value="F:nucleotide binding"/>
    <property type="evidence" value="ECO:0007669"/>
    <property type="project" value="InterPro"/>
</dbReference>
<sequence>MNPDQKYLITMINSTASKLKQLEYAHGIVPTDKFEQRINILEEKLRNYRAELNDFPVQPAPIARTKLEKLQRKLRHAVPYFYYLTPEGYRIDFTYPTEMTILEMEKVEAKFESIIRSAKRVLKRKQDELDSIHRFGEMPHIDESNYYVSDYIRRMRVVTFGVKRTVKFSFPRSMVINDLLNAFESLKEHHKSAVANRMKTDSEIKDSLENEIREMALTIAQHLGQELKETQQGFFVYSGDKKLKISKSGFVRHWFSAKSFSGFDDYEFWIEKVRLEGKGTPVANHIEYHVIKTKHL</sequence>
<dbReference type="RefSeq" id="WP_047572477.1">
    <property type="nucleotide sequence ID" value="NZ_JPQT01000063.1"/>
</dbReference>
<reference evidence="1 2" key="1">
    <citation type="submission" date="2014-07" db="EMBL/GenBank/DDBJ databases">
        <title>Draft Genome Sequences of Environmental Pseudomonas syringae strains.</title>
        <authorList>
            <person name="Baltrus D.A."/>
            <person name="Berge O."/>
            <person name="Morris C."/>
        </authorList>
    </citation>
    <scope>NUCLEOTIDE SEQUENCE [LARGE SCALE GENOMIC DNA]</scope>
    <source>
        <strain evidence="1 2">CEB003</strain>
    </source>
</reference>
<accession>A0A085VF04</accession>